<dbReference type="PANTHER" id="PTHR45626:SF22">
    <property type="entry name" value="DNA REPAIR PROTEIN RAD5"/>
    <property type="match status" value="1"/>
</dbReference>
<dbReference type="Proteomes" id="UP001187471">
    <property type="component" value="Unassembled WGS sequence"/>
</dbReference>
<reference evidence="5" key="1">
    <citation type="submission" date="2022-12" db="EMBL/GenBank/DDBJ databases">
        <title>Draft genome assemblies for two species of Escallonia (Escalloniales).</title>
        <authorList>
            <person name="Chanderbali A."/>
            <person name="Dervinis C."/>
            <person name="Anghel I."/>
            <person name="Soltis D."/>
            <person name="Soltis P."/>
            <person name="Zapata F."/>
        </authorList>
    </citation>
    <scope>NUCLEOTIDE SEQUENCE</scope>
    <source>
        <strain evidence="5">UCBG92.1500</strain>
        <tissue evidence="5">Leaf</tissue>
    </source>
</reference>
<dbReference type="GO" id="GO:0016787">
    <property type="term" value="F:hydrolase activity"/>
    <property type="evidence" value="ECO:0007669"/>
    <property type="project" value="UniProtKB-KW"/>
</dbReference>
<evidence type="ECO:0000256" key="1">
    <source>
        <dbReference type="ARBA" id="ARBA00022741"/>
    </source>
</evidence>
<keyword evidence="2" id="KW-0378">Hydrolase</keyword>
<keyword evidence="1" id="KW-0547">Nucleotide-binding</keyword>
<proteinExistence type="predicted"/>
<organism evidence="5 6">
    <name type="scientific">Escallonia rubra</name>
    <dbReference type="NCBI Taxonomy" id="112253"/>
    <lineage>
        <taxon>Eukaryota</taxon>
        <taxon>Viridiplantae</taxon>
        <taxon>Streptophyta</taxon>
        <taxon>Embryophyta</taxon>
        <taxon>Tracheophyta</taxon>
        <taxon>Spermatophyta</taxon>
        <taxon>Magnoliopsida</taxon>
        <taxon>eudicotyledons</taxon>
        <taxon>Gunneridae</taxon>
        <taxon>Pentapetalae</taxon>
        <taxon>asterids</taxon>
        <taxon>campanulids</taxon>
        <taxon>Escalloniales</taxon>
        <taxon>Escalloniaceae</taxon>
        <taxon>Escallonia</taxon>
    </lineage>
</organism>
<evidence type="ECO:0000313" key="5">
    <source>
        <dbReference type="EMBL" id="KAK2987614.1"/>
    </source>
</evidence>
<feature type="non-terminal residue" evidence="5">
    <location>
        <position position="1"/>
    </location>
</feature>
<accession>A0AA88UJQ6</accession>
<dbReference type="SUPFAM" id="SSF52540">
    <property type="entry name" value="P-loop containing nucleoside triphosphate hydrolases"/>
    <property type="match status" value="1"/>
</dbReference>
<dbReference type="EMBL" id="JAVXUO010000968">
    <property type="protein sequence ID" value="KAK2987614.1"/>
    <property type="molecule type" value="Genomic_DNA"/>
</dbReference>
<keyword evidence="6" id="KW-1185">Reference proteome</keyword>
<dbReference type="InterPro" id="IPR000330">
    <property type="entry name" value="SNF2_N"/>
</dbReference>
<comment type="caution">
    <text evidence="5">The sequence shown here is derived from an EMBL/GenBank/DDBJ whole genome shotgun (WGS) entry which is preliminary data.</text>
</comment>
<sequence length="200" mass="21870">MKASSAVDVIHSTRHVYAYIEPLNPAERRINGTVLAVQVLREVPVVADEGDDIAVLEEGEDLDLGDELREALLGGHVSALHGGCGAVVEDGLVHEPEAAAADEHGLVEKARPRATPVTFLSRVAHEIEAVPYLLQKQDIVKIERGFESEDGECSIFHKVDWYRVVLDEAHTIKSSRTKGAQAAFKFSSHCRWCLTGTPLQ</sequence>
<dbReference type="Pfam" id="PF00176">
    <property type="entry name" value="SNF2-rel_dom"/>
    <property type="match status" value="1"/>
</dbReference>
<dbReference type="GO" id="GO:0005524">
    <property type="term" value="F:ATP binding"/>
    <property type="evidence" value="ECO:0007669"/>
    <property type="project" value="UniProtKB-KW"/>
</dbReference>
<protein>
    <recommendedName>
        <fullName evidence="4">SNF2 N-terminal domain-containing protein</fullName>
    </recommendedName>
</protein>
<dbReference type="GO" id="GO:0005634">
    <property type="term" value="C:nucleus"/>
    <property type="evidence" value="ECO:0007669"/>
    <property type="project" value="TreeGrafter"/>
</dbReference>
<evidence type="ECO:0000256" key="3">
    <source>
        <dbReference type="ARBA" id="ARBA00022840"/>
    </source>
</evidence>
<dbReference type="InterPro" id="IPR038718">
    <property type="entry name" value="SNF2-like_sf"/>
</dbReference>
<evidence type="ECO:0000259" key="4">
    <source>
        <dbReference type="Pfam" id="PF00176"/>
    </source>
</evidence>
<evidence type="ECO:0000256" key="2">
    <source>
        <dbReference type="ARBA" id="ARBA00022801"/>
    </source>
</evidence>
<dbReference type="Gene3D" id="3.40.50.10810">
    <property type="entry name" value="Tandem AAA-ATPase domain"/>
    <property type="match status" value="1"/>
</dbReference>
<dbReference type="GO" id="GO:0008094">
    <property type="term" value="F:ATP-dependent activity, acting on DNA"/>
    <property type="evidence" value="ECO:0007669"/>
    <property type="project" value="TreeGrafter"/>
</dbReference>
<keyword evidence="3" id="KW-0067">ATP-binding</keyword>
<evidence type="ECO:0000313" key="6">
    <source>
        <dbReference type="Proteomes" id="UP001187471"/>
    </source>
</evidence>
<dbReference type="InterPro" id="IPR027417">
    <property type="entry name" value="P-loop_NTPase"/>
</dbReference>
<dbReference type="AlphaFoldDB" id="A0AA88UJQ6"/>
<dbReference type="PANTHER" id="PTHR45626">
    <property type="entry name" value="TRANSCRIPTION TERMINATION FACTOR 2-RELATED"/>
    <property type="match status" value="1"/>
</dbReference>
<dbReference type="GO" id="GO:0006281">
    <property type="term" value="P:DNA repair"/>
    <property type="evidence" value="ECO:0007669"/>
    <property type="project" value="TreeGrafter"/>
</dbReference>
<name>A0AA88UJQ6_9ASTE</name>
<feature type="domain" description="SNF2 N-terminal" evidence="4">
    <location>
        <begin position="146"/>
        <end position="200"/>
    </location>
</feature>
<gene>
    <name evidence="5" type="ORF">RJ640_011335</name>
</gene>
<dbReference type="InterPro" id="IPR050628">
    <property type="entry name" value="SNF2_RAD54_helicase_TF"/>
</dbReference>